<dbReference type="RefSeq" id="WP_281835162.1">
    <property type="nucleotide sequence ID" value="NZ_BSDY01000007.1"/>
</dbReference>
<gene>
    <name evidence="2" type="ORF">PM10SUCC1_17060</name>
</gene>
<comment type="caution">
    <text evidence="2">The sequence shown here is derived from an EMBL/GenBank/DDBJ whole genome shotgun (WGS) entry which is preliminary data.</text>
</comment>
<evidence type="ECO:0000259" key="1">
    <source>
        <dbReference type="Pfam" id="PF11823"/>
    </source>
</evidence>
<evidence type="ECO:0000313" key="3">
    <source>
        <dbReference type="Proteomes" id="UP001144471"/>
    </source>
</evidence>
<proteinExistence type="predicted"/>
<name>A0A9W6LN16_9FUSO</name>
<organism evidence="2 3">
    <name type="scientific">Propionigenium maris DSM 9537</name>
    <dbReference type="NCBI Taxonomy" id="1123000"/>
    <lineage>
        <taxon>Bacteria</taxon>
        <taxon>Fusobacteriati</taxon>
        <taxon>Fusobacteriota</taxon>
        <taxon>Fusobacteriia</taxon>
        <taxon>Fusobacteriales</taxon>
        <taxon>Fusobacteriaceae</taxon>
        <taxon>Propionigenium</taxon>
    </lineage>
</organism>
<sequence>MRTEVFGLLALESTNVVMKLEKEFLEMGLNIRIIPVPKEVTANCGLSLKFDLEDREKIKIHMDSENLRGEFFRITKKGLKKEVEKIQ</sequence>
<evidence type="ECO:0000313" key="2">
    <source>
        <dbReference type="EMBL" id="GLI56192.1"/>
    </source>
</evidence>
<dbReference type="AlphaFoldDB" id="A0A9W6LN16"/>
<dbReference type="Pfam" id="PF11823">
    <property type="entry name" value="Se_S_carrier"/>
    <property type="match status" value="1"/>
</dbReference>
<dbReference type="EMBL" id="BSDY01000007">
    <property type="protein sequence ID" value="GLI56192.1"/>
    <property type="molecule type" value="Genomic_DNA"/>
</dbReference>
<protein>
    <recommendedName>
        <fullName evidence="1">Putative Se/S carrier protein-like domain-containing protein</fullName>
    </recommendedName>
</protein>
<feature type="domain" description="Putative Se/S carrier protein-like" evidence="1">
    <location>
        <begin position="8"/>
        <end position="68"/>
    </location>
</feature>
<dbReference type="InterPro" id="IPR021778">
    <property type="entry name" value="Se/S_carrier-like"/>
</dbReference>
<dbReference type="Proteomes" id="UP001144471">
    <property type="component" value="Unassembled WGS sequence"/>
</dbReference>
<keyword evidence="3" id="KW-1185">Reference proteome</keyword>
<accession>A0A9W6LN16</accession>
<reference evidence="2" key="1">
    <citation type="submission" date="2022-12" db="EMBL/GenBank/DDBJ databases">
        <title>Reference genome sequencing for broad-spectrum identification of bacterial and archaeal isolates by mass spectrometry.</title>
        <authorList>
            <person name="Sekiguchi Y."/>
            <person name="Tourlousse D.M."/>
        </authorList>
    </citation>
    <scope>NUCLEOTIDE SEQUENCE</scope>
    <source>
        <strain evidence="2">10succ1</strain>
    </source>
</reference>